<dbReference type="Proteomes" id="UP000241690">
    <property type="component" value="Unassembled WGS sequence"/>
</dbReference>
<dbReference type="EMBL" id="KZ679675">
    <property type="protein sequence ID" value="PTB61157.1"/>
    <property type="molecule type" value="Genomic_DNA"/>
</dbReference>
<evidence type="ECO:0000256" key="1">
    <source>
        <dbReference type="SAM" id="MobiDB-lite"/>
    </source>
</evidence>
<organism evidence="2 3">
    <name type="scientific">Trichoderma harzianum CBS 226.95</name>
    <dbReference type="NCBI Taxonomy" id="983964"/>
    <lineage>
        <taxon>Eukaryota</taxon>
        <taxon>Fungi</taxon>
        <taxon>Dikarya</taxon>
        <taxon>Ascomycota</taxon>
        <taxon>Pezizomycotina</taxon>
        <taxon>Sordariomycetes</taxon>
        <taxon>Hypocreomycetidae</taxon>
        <taxon>Hypocreales</taxon>
        <taxon>Hypocreaceae</taxon>
        <taxon>Trichoderma</taxon>
    </lineage>
</organism>
<feature type="compositionally biased region" description="Basic and acidic residues" evidence="1">
    <location>
        <begin position="1"/>
        <end position="17"/>
    </location>
</feature>
<sequence length="166" mass="17836">MNMKFRPADRSRNRHLPESSSSNIPQMASTPTRTVTKTLTEQGVNNNDLLIRSCLRLTASLDVDQASRPDLSRTLEQGGNADKLLPHHVPLDAAISNLLGVSTTFAVSLASPKAIGQHHQLGEAFAEVSRAFARCQASGTRHQPPAHRLSARGAQATTIGRASPEV</sequence>
<feature type="region of interest" description="Disordered" evidence="1">
    <location>
        <begin position="1"/>
        <end position="32"/>
    </location>
</feature>
<evidence type="ECO:0000313" key="3">
    <source>
        <dbReference type="Proteomes" id="UP000241690"/>
    </source>
</evidence>
<reference evidence="2 3" key="1">
    <citation type="submission" date="2016-07" db="EMBL/GenBank/DDBJ databases">
        <title>Multiple horizontal gene transfer events from other fungi enriched the ability of initially mycotrophic Trichoderma (Ascomycota) to feed on dead plant biomass.</title>
        <authorList>
            <consortium name="DOE Joint Genome Institute"/>
            <person name="Aerts A."/>
            <person name="Atanasova L."/>
            <person name="Chenthamara K."/>
            <person name="Zhang J."/>
            <person name="Grujic M."/>
            <person name="Henrissat B."/>
            <person name="Kuo A."/>
            <person name="Salamov A."/>
            <person name="Lipzen A."/>
            <person name="Labutti K."/>
            <person name="Barry K."/>
            <person name="Miao Y."/>
            <person name="Rahimi M.J."/>
            <person name="Shen Q."/>
            <person name="Grigoriev I.V."/>
            <person name="Kubicek C.P."/>
            <person name="Druzhinina I.S."/>
        </authorList>
    </citation>
    <scope>NUCLEOTIDE SEQUENCE [LARGE SCALE GENOMIC DNA]</scope>
    <source>
        <strain evidence="2 3">CBS 226.95</strain>
    </source>
</reference>
<evidence type="ECO:0000313" key="2">
    <source>
        <dbReference type="EMBL" id="PTB61157.1"/>
    </source>
</evidence>
<feature type="region of interest" description="Disordered" evidence="1">
    <location>
        <begin position="139"/>
        <end position="166"/>
    </location>
</feature>
<accession>A0A2T4AVQ7</accession>
<proteinExistence type="predicted"/>
<gene>
    <name evidence="2" type="ORF">M431DRAFT_204922</name>
</gene>
<name>A0A2T4AVQ7_TRIHA</name>
<dbReference type="GeneID" id="36621939"/>
<dbReference type="AlphaFoldDB" id="A0A2T4AVQ7"/>
<feature type="compositionally biased region" description="Polar residues" evidence="1">
    <location>
        <begin position="18"/>
        <end position="32"/>
    </location>
</feature>
<protein>
    <submittedName>
        <fullName evidence="2">Uncharacterized protein</fullName>
    </submittedName>
</protein>
<keyword evidence="3" id="KW-1185">Reference proteome</keyword>
<dbReference type="RefSeq" id="XP_024780834.1">
    <property type="nucleotide sequence ID" value="XM_024913378.1"/>
</dbReference>